<sequence>MRKEGENLFKWLWRKYTEFCDEAGLSQPGACRRCVPLVKEDPPLQWPDGLQKHNDETARHAAANQQDSCEL</sequence>
<reference evidence="2 3" key="1">
    <citation type="submission" date="2018-06" db="EMBL/GenBank/DDBJ databases">
        <authorList>
            <consortium name="Pathogen Informatics"/>
            <person name="Doyle S."/>
        </authorList>
    </citation>
    <scope>NUCLEOTIDE SEQUENCE [LARGE SCALE GENOMIC DNA]</scope>
    <source>
        <strain evidence="2 3">NCTC13294</strain>
    </source>
</reference>
<evidence type="ECO:0000256" key="1">
    <source>
        <dbReference type="SAM" id="MobiDB-lite"/>
    </source>
</evidence>
<proteinExistence type="predicted"/>
<accession>A0A381DY26</accession>
<keyword evidence="3" id="KW-1185">Reference proteome</keyword>
<protein>
    <submittedName>
        <fullName evidence="2">Uncharacterized protein</fullName>
    </submittedName>
</protein>
<gene>
    <name evidence="2" type="ORF">NCTC13294_00185</name>
</gene>
<feature type="region of interest" description="Disordered" evidence="1">
    <location>
        <begin position="45"/>
        <end position="71"/>
    </location>
</feature>
<dbReference type="OrthoDB" id="5679365at2"/>
<feature type="compositionally biased region" description="Basic and acidic residues" evidence="1">
    <location>
        <begin position="50"/>
        <end position="59"/>
    </location>
</feature>
<organism evidence="2 3">
    <name type="scientific">Cardiobacterium valvarum</name>
    <dbReference type="NCBI Taxonomy" id="194702"/>
    <lineage>
        <taxon>Bacteria</taxon>
        <taxon>Pseudomonadati</taxon>
        <taxon>Pseudomonadota</taxon>
        <taxon>Gammaproteobacteria</taxon>
        <taxon>Cardiobacteriales</taxon>
        <taxon>Cardiobacteriaceae</taxon>
        <taxon>Cardiobacterium</taxon>
    </lineage>
</organism>
<evidence type="ECO:0000313" key="2">
    <source>
        <dbReference type="EMBL" id="SUX18070.1"/>
    </source>
</evidence>
<dbReference type="EMBL" id="UFUW01000001">
    <property type="protein sequence ID" value="SUX18070.1"/>
    <property type="molecule type" value="Genomic_DNA"/>
</dbReference>
<dbReference type="InterPro" id="IPR035292">
    <property type="entry name" value="DUF5363"/>
</dbReference>
<dbReference type="AlphaFoldDB" id="A0A381DY26"/>
<evidence type="ECO:0000313" key="3">
    <source>
        <dbReference type="Proteomes" id="UP000254572"/>
    </source>
</evidence>
<dbReference type="RefSeq" id="WP_006985197.1">
    <property type="nucleotide sequence ID" value="NZ_CABMOK010000067.1"/>
</dbReference>
<name>A0A381DY26_9GAMM</name>
<dbReference type="Proteomes" id="UP000254572">
    <property type="component" value="Unassembled WGS sequence"/>
</dbReference>
<dbReference type="Pfam" id="PF17320">
    <property type="entry name" value="DUF5363"/>
    <property type="match status" value="1"/>
</dbReference>